<evidence type="ECO:0000256" key="1">
    <source>
        <dbReference type="SAM" id="Phobius"/>
    </source>
</evidence>
<keyword evidence="3" id="KW-1185">Reference proteome</keyword>
<reference evidence="2 3" key="1">
    <citation type="submission" date="2019-10" db="EMBL/GenBank/DDBJ databases">
        <title>Taxonomy of Antarctic Massilia spp.: description of Massilia rubra sp. nov., Massilia aquatica sp. nov., Massilia mucilaginosa sp. nov., Massilia frigida sp. nov. isolated from streams, lakes and regoliths.</title>
        <authorList>
            <person name="Holochova P."/>
            <person name="Sedlacek I."/>
            <person name="Kralova S."/>
            <person name="Maslanova I."/>
            <person name="Busse H.-J."/>
            <person name="Stankova E."/>
            <person name="Vrbovska V."/>
            <person name="Kovarovic V."/>
            <person name="Bartak M."/>
            <person name="Svec P."/>
            <person name="Pantucek R."/>
        </authorList>
    </citation>
    <scope>NUCLEOTIDE SEQUENCE [LARGE SCALE GENOMIC DNA]</scope>
    <source>
        <strain evidence="2 3">CCM 8695</strain>
    </source>
</reference>
<dbReference type="RefSeq" id="WP_167085603.1">
    <property type="nucleotide sequence ID" value="NZ_WHJG01000003.1"/>
</dbReference>
<feature type="transmembrane region" description="Helical" evidence="1">
    <location>
        <begin position="6"/>
        <end position="35"/>
    </location>
</feature>
<dbReference type="EMBL" id="WHJG01000003">
    <property type="protein sequence ID" value="NHZ78656.1"/>
    <property type="molecule type" value="Genomic_DNA"/>
</dbReference>
<evidence type="ECO:0000313" key="2">
    <source>
        <dbReference type="EMBL" id="NHZ78656.1"/>
    </source>
</evidence>
<evidence type="ECO:0000313" key="3">
    <source>
        <dbReference type="Proteomes" id="UP000621455"/>
    </source>
</evidence>
<organism evidence="2 3">
    <name type="scientific">Massilia frigida</name>
    <dbReference type="NCBI Taxonomy" id="2609281"/>
    <lineage>
        <taxon>Bacteria</taxon>
        <taxon>Pseudomonadati</taxon>
        <taxon>Pseudomonadota</taxon>
        <taxon>Betaproteobacteria</taxon>
        <taxon>Burkholderiales</taxon>
        <taxon>Oxalobacteraceae</taxon>
        <taxon>Telluria group</taxon>
        <taxon>Massilia</taxon>
    </lineage>
</organism>
<keyword evidence="1" id="KW-0472">Membrane</keyword>
<dbReference type="Proteomes" id="UP000621455">
    <property type="component" value="Unassembled WGS sequence"/>
</dbReference>
<protein>
    <submittedName>
        <fullName evidence="2">Uncharacterized protein</fullName>
    </submittedName>
</protein>
<keyword evidence="1" id="KW-0812">Transmembrane</keyword>
<gene>
    <name evidence="2" type="ORF">F2P44_05065</name>
</gene>
<sequence length="78" mass="8280">MIAIVMYGVILLMNVASIAVMYVAAIYVAVFAFALRVALQNVAIPFTWIASTRQSTAARLALLIGKQAGPLNGVTRAL</sequence>
<comment type="caution">
    <text evidence="2">The sequence shown here is derived from an EMBL/GenBank/DDBJ whole genome shotgun (WGS) entry which is preliminary data.</text>
</comment>
<keyword evidence="1" id="KW-1133">Transmembrane helix</keyword>
<accession>A0ABX0N5X4</accession>
<proteinExistence type="predicted"/>
<name>A0ABX0N5X4_9BURK</name>